<dbReference type="Proteomes" id="UP001153712">
    <property type="component" value="Chromosome 9"/>
</dbReference>
<evidence type="ECO:0000256" key="5">
    <source>
        <dbReference type="ARBA" id="ARBA00022989"/>
    </source>
</evidence>
<dbReference type="PANTHER" id="PTHR13605">
    <property type="entry name" value="ER MEMBRANE PROTEIN COMPLEX SUBUNIT 7"/>
    <property type="match status" value="1"/>
</dbReference>
<reference evidence="11" key="1">
    <citation type="submission" date="2022-01" db="EMBL/GenBank/DDBJ databases">
        <authorList>
            <person name="King R."/>
        </authorList>
    </citation>
    <scope>NUCLEOTIDE SEQUENCE</scope>
</reference>
<keyword evidence="6 8" id="KW-0472">Membrane</keyword>
<keyword evidence="5 8" id="KW-1133">Transmembrane helix</keyword>
<protein>
    <recommendedName>
        <fullName evidence="10">ER membrane protein complex subunit 7 beta-sandwich domain-containing protein</fullName>
    </recommendedName>
</protein>
<dbReference type="InterPro" id="IPR019008">
    <property type="entry name" value="Beta_sandwich_EMC7"/>
</dbReference>
<evidence type="ECO:0000259" key="10">
    <source>
        <dbReference type="Pfam" id="PF09430"/>
    </source>
</evidence>
<evidence type="ECO:0000256" key="7">
    <source>
        <dbReference type="SAM" id="MobiDB-lite"/>
    </source>
</evidence>
<dbReference type="OrthoDB" id="27095at2759"/>
<dbReference type="EMBL" id="OU900102">
    <property type="protein sequence ID" value="CAG9865282.1"/>
    <property type="molecule type" value="Genomic_DNA"/>
</dbReference>
<feature type="chain" id="PRO_5040425464" description="ER membrane protein complex subunit 7 beta-sandwich domain-containing protein" evidence="9">
    <location>
        <begin position="23"/>
        <end position="234"/>
    </location>
</feature>
<evidence type="ECO:0000256" key="4">
    <source>
        <dbReference type="ARBA" id="ARBA00022729"/>
    </source>
</evidence>
<dbReference type="GO" id="GO:0030246">
    <property type="term" value="F:carbohydrate binding"/>
    <property type="evidence" value="ECO:0007669"/>
    <property type="project" value="InterPro"/>
</dbReference>
<name>A0A9N9U129_PHYSR</name>
<sequence length="234" mass="26798">MNLITIPLVFLLCFVNRNICNAEGNVDEENDGTARYTLEGRVFPLSDTQQKQPHWQAHTRIHVNGGEYLGFVKKDGSFVIHNVPSGSYVVEALHPEFSFEPARVEINSKGKFRARRVNHLKTSDVTVVPYPLRMKALGKTRYFQVREQWRITDLLFNPMVMMMVLPLLLIMVLPKMMNDPETKKEMEQLQSMTKFEMSDVVSNFLAGSATSQSPPDRGQAANKKNLKSRKRIEK</sequence>
<feature type="region of interest" description="Disordered" evidence="7">
    <location>
        <begin position="206"/>
        <end position="234"/>
    </location>
</feature>
<feature type="compositionally biased region" description="Basic residues" evidence="7">
    <location>
        <begin position="224"/>
        <end position="234"/>
    </location>
</feature>
<evidence type="ECO:0000313" key="11">
    <source>
        <dbReference type="EMBL" id="CAG9865282.1"/>
    </source>
</evidence>
<keyword evidence="3 8" id="KW-0812">Transmembrane</keyword>
<dbReference type="AlphaFoldDB" id="A0A9N9U129"/>
<evidence type="ECO:0000256" key="3">
    <source>
        <dbReference type="ARBA" id="ARBA00022692"/>
    </source>
</evidence>
<evidence type="ECO:0000313" key="12">
    <source>
        <dbReference type="Proteomes" id="UP001153712"/>
    </source>
</evidence>
<comment type="subcellular location">
    <subcellularLocation>
        <location evidence="1">Membrane</location>
        <topology evidence="1">Single-pass membrane protein</topology>
    </subcellularLocation>
</comment>
<dbReference type="InterPro" id="IPR039163">
    <property type="entry name" value="EMC7"/>
</dbReference>
<dbReference type="InterPro" id="IPR013784">
    <property type="entry name" value="Carb-bd-like_fold"/>
</dbReference>
<keyword evidence="12" id="KW-1185">Reference proteome</keyword>
<dbReference type="GO" id="GO:0072546">
    <property type="term" value="C:EMC complex"/>
    <property type="evidence" value="ECO:0007669"/>
    <property type="project" value="TreeGrafter"/>
</dbReference>
<accession>A0A9N9U129</accession>
<organism evidence="11 12">
    <name type="scientific">Phyllotreta striolata</name>
    <name type="common">Striped flea beetle</name>
    <name type="synonym">Crioceris striolata</name>
    <dbReference type="NCBI Taxonomy" id="444603"/>
    <lineage>
        <taxon>Eukaryota</taxon>
        <taxon>Metazoa</taxon>
        <taxon>Ecdysozoa</taxon>
        <taxon>Arthropoda</taxon>
        <taxon>Hexapoda</taxon>
        <taxon>Insecta</taxon>
        <taxon>Pterygota</taxon>
        <taxon>Neoptera</taxon>
        <taxon>Endopterygota</taxon>
        <taxon>Coleoptera</taxon>
        <taxon>Polyphaga</taxon>
        <taxon>Cucujiformia</taxon>
        <taxon>Chrysomeloidea</taxon>
        <taxon>Chrysomelidae</taxon>
        <taxon>Galerucinae</taxon>
        <taxon>Alticini</taxon>
        <taxon>Phyllotreta</taxon>
    </lineage>
</organism>
<dbReference type="Pfam" id="PF09430">
    <property type="entry name" value="EMC7_beta-sandw"/>
    <property type="match status" value="1"/>
</dbReference>
<evidence type="ECO:0000256" key="1">
    <source>
        <dbReference type="ARBA" id="ARBA00004167"/>
    </source>
</evidence>
<feature type="signal peptide" evidence="9">
    <location>
        <begin position="1"/>
        <end position="22"/>
    </location>
</feature>
<evidence type="ECO:0000256" key="6">
    <source>
        <dbReference type="ARBA" id="ARBA00023136"/>
    </source>
</evidence>
<evidence type="ECO:0000256" key="2">
    <source>
        <dbReference type="ARBA" id="ARBA00008880"/>
    </source>
</evidence>
<proteinExistence type="inferred from homology"/>
<evidence type="ECO:0000256" key="9">
    <source>
        <dbReference type="SAM" id="SignalP"/>
    </source>
</evidence>
<evidence type="ECO:0000256" key="8">
    <source>
        <dbReference type="SAM" id="Phobius"/>
    </source>
</evidence>
<dbReference type="SUPFAM" id="SSF49452">
    <property type="entry name" value="Starch-binding domain-like"/>
    <property type="match status" value="1"/>
</dbReference>
<dbReference type="PANTHER" id="PTHR13605:SF4">
    <property type="entry name" value="ER MEMBRANE PROTEIN COMPLEX SUBUNIT 7"/>
    <property type="match status" value="1"/>
</dbReference>
<keyword evidence="4 9" id="KW-0732">Signal</keyword>
<feature type="transmembrane region" description="Helical" evidence="8">
    <location>
        <begin position="154"/>
        <end position="174"/>
    </location>
</feature>
<feature type="domain" description="ER membrane protein complex subunit 7 beta-sandwich" evidence="10">
    <location>
        <begin position="53"/>
        <end position="162"/>
    </location>
</feature>
<gene>
    <name evidence="11" type="ORF">PHYEVI_LOCUS11520</name>
</gene>
<comment type="similarity">
    <text evidence="2">Belongs to the EMC7 family.</text>
</comment>